<comment type="caution">
    <text evidence="10">The sequence shown here is derived from an EMBL/GenBank/DDBJ whole genome shotgun (WGS) entry which is preliminary data.</text>
</comment>
<dbReference type="UniPathway" id="UPA00196"/>
<name>A0A8J6HKH7_TENMO</name>
<dbReference type="InterPro" id="IPR037674">
    <property type="entry name" value="PIG-G_N"/>
</dbReference>
<evidence type="ECO:0000256" key="3">
    <source>
        <dbReference type="ARBA" id="ARBA00005315"/>
    </source>
</evidence>
<accession>A0A8J6HKH7</accession>
<evidence type="ECO:0000256" key="6">
    <source>
        <dbReference type="ARBA" id="ARBA00022692"/>
    </source>
</evidence>
<sequence>MFVYYVIAVLSILLYLHGFFPIPARPLPQSIRNNNTETSSRYQKGVIIIIDALRLDFISDTTTPFLSKAYKNTGCFIQVKVETPTVTLPRIKALTTGNVPQFVDIIFNLASPTKVEDSFIHRAHVKGKKIVFYGDDIWVKLFPDQFTRSEGTSSFFVNDFTEVDDNVTRNVRLENARNDWDIMILHYLGLDHIGHVYGPKSPLISTKLREMDSIVEEIYKSRGNTLFMITGDHGMRDSGGHGGSTYPETNVPLLVLNMPCVNDTFAQIDIPANLAILLGVDIPATSIGQLQVSLLGHLNLSEFLQALKYNAILLRNKADLCGENIETANHFLDLFLLNNDKGLANDAIRVYQTCAKTISERLLKSSIQQNLDSLIIATLIALIVLLKILQNISAVESASRVHRLEQAAMLGMLVLQFVGLHFYQNT</sequence>
<dbReference type="PANTHER" id="PTHR23072">
    <property type="entry name" value="PHOSPHATIDYLINOSITOL GLYCAN-RELATED"/>
    <property type="match status" value="1"/>
</dbReference>
<evidence type="ECO:0008006" key="12">
    <source>
        <dbReference type="Google" id="ProtNLM"/>
    </source>
</evidence>
<dbReference type="Gene3D" id="3.40.720.10">
    <property type="entry name" value="Alkaline Phosphatase, subunit A"/>
    <property type="match status" value="1"/>
</dbReference>
<evidence type="ECO:0000256" key="4">
    <source>
        <dbReference type="ARBA" id="ARBA00022502"/>
    </source>
</evidence>
<keyword evidence="11" id="KW-1185">Reference proteome</keyword>
<organism evidence="10 11">
    <name type="scientific">Tenebrio molitor</name>
    <name type="common">Yellow mealworm beetle</name>
    <dbReference type="NCBI Taxonomy" id="7067"/>
    <lineage>
        <taxon>Eukaryota</taxon>
        <taxon>Metazoa</taxon>
        <taxon>Ecdysozoa</taxon>
        <taxon>Arthropoda</taxon>
        <taxon>Hexapoda</taxon>
        <taxon>Insecta</taxon>
        <taxon>Pterygota</taxon>
        <taxon>Neoptera</taxon>
        <taxon>Endopterygota</taxon>
        <taxon>Coleoptera</taxon>
        <taxon>Polyphaga</taxon>
        <taxon>Cucujiformia</taxon>
        <taxon>Tenebrionidae</taxon>
        <taxon>Tenebrio</taxon>
    </lineage>
</organism>
<keyword evidence="6" id="KW-0812">Transmembrane</keyword>
<keyword evidence="7" id="KW-0256">Endoplasmic reticulum</keyword>
<dbReference type="GO" id="GO:0006506">
    <property type="term" value="P:GPI anchor biosynthetic process"/>
    <property type="evidence" value="ECO:0007669"/>
    <property type="project" value="UniProtKB-UniPathway"/>
</dbReference>
<reference evidence="10" key="2">
    <citation type="submission" date="2021-08" db="EMBL/GenBank/DDBJ databases">
        <authorList>
            <person name="Eriksson T."/>
        </authorList>
    </citation>
    <scope>NUCLEOTIDE SEQUENCE</scope>
    <source>
        <strain evidence="10">Stoneville</strain>
        <tissue evidence="10">Whole head</tissue>
    </source>
</reference>
<dbReference type="CDD" id="cd16024">
    <property type="entry name" value="GPI_EPT_2"/>
    <property type="match status" value="1"/>
</dbReference>
<comment type="similarity">
    <text evidence="3">Belongs to the PIGG/PIGN/PIGO family. PIGG subfamily.</text>
</comment>
<dbReference type="EMBL" id="JABDTM020022288">
    <property type="protein sequence ID" value="KAH0815967.1"/>
    <property type="molecule type" value="Genomic_DNA"/>
</dbReference>
<comment type="pathway">
    <text evidence="2">Glycolipid biosynthesis; glycosylphosphatidylinositol-anchor biosynthesis.</text>
</comment>
<evidence type="ECO:0000256" key="1">
    <source>
        <dbReference type="ARBA" id="ARBA00004477"/>
    </source>
</evidence>
<gene>
    <name evidence="10" type="ORF">GEV33_006823</name>
</gene>
<proteinExistence type="inferred from homology"/>
<keyword evidence="8" id="KW-1133">Transmembrane helix</keyword>
<dbReference type="Pfam" id="PF01663">
    <property type="entry name" value="Phosphodiest"/>
    <property type="match status" value="1"/>
</dbReference>
<dbReference type="InterPro" id="IPR017850">
    <property type="entry name" value="Alkaline_phosphatase_core_sf"/>
</dbReference>
<dbReference type="SUPFAM" id="SSF53649">
    <property type="entry name" value="Alkaline phosphatase-like"/>
    <property type="match status" value="1"/>
</dbReference>
<dbReference type="InterPro" id="IPR039527">
    <property type="entry name" value="PIGG/GPI7"/>
</dbReference>
<evidence type="ECO:0000313" key="10">
    <source>
        <dbReference type="EMBL" id="KAH0815967.1"/>
    </source>
</evidence>
<dbReference type="GO" id="GO:0005789">
    <property type="term" value="C:endoplasmic reticulum membrane"/>
    <property type="evidence" value="ECO:0007669"/>
    <property type="project" value="UniProtKB-SubCell"/>
</dbReference>
<protein>
    <recommendedName>
        <fullName evidence="12">GPI ethanolamine phosphate transferase 2</fullName>
    </recommendedName>
</protein>
<keyword evidence="9" id="KW-0472">Membrane</keyword>
<dbReference type="Proteomes" id="UP000719412">
    <property type="component" value="Unassembled WGS sequence"/>
</dbReference>
<evidence type="ECO:0000256" key="5">
    <source>
        <dbReference type="ARBA" id="ARBA00022679"/>
    </source>
</evidence>
<comment type="subcellular location">
    <subcellularLocation>
        <location evidence="1">Endoplasmic reticulum membrane</location>
        <topology evidence="1">Multi-pass membrane protein</topology>
    </subcellularLocation>
</comment>
<dbReference type="InterPro" id="IPR002591">
    <property type="entry name" value="Phosphodiest/P_Trfase"/>
</dbReference>
<evidence type="ECO:0000313" key="11">
    <source>
        <dbReference type="Proteomes" id="UP000719412"/>
    </source>
</evidence>
<reference evidence="10" key="1">
    <citation type="journal article" date="2020" name="J Insects Food Feed">
        <title>The yellow mealworm (Tenebrio molitor) genome: a resource for the emerging insects as food and feed industry.</title>
        <authorList>
            <person name="Eriksson T."/>
            <person name="Andere A."/>
            <person name="Kelstrup H."/>
            <person name="Emery V."/>
            <person name="Picard C."/>
        </authorList>
    </citation>
    <scope>NUCLEOTIDE SEQUENCE</scope>
    <source>
        <strain evidence="10">Stoneville</strain>
        <tissue evidence="10">Whole head</tissue>
    </source>
</reference>
<evidence type="ECO:0000256" key="8">
    <source>
        <dbReference type="ARBA" id="ARBA00022989"/>
    </source>
</evidence>
<dbReference type="PANTHER" id="PTHR23072:SF0">
    <property type="entry name" value="GPI ETHANOLAMINE PHOSPHATE TRANSFERASE 2"/>
    <property type="match status" value="1"/>
</dbReference>
<evidence type="ECO:0000256" key="9">
    <source>
        <dbReference type="ARBA" id="ARBA00023136"/>
    </source>
</evidence>
<evidence type="ECO:0000256" key="7">
    <source>
        <dbReference type="ARBA" id="ARBA00022824"/>
    </source>
</evidence>
<dbReference type="GO" id="GO:0051267">
    <property type="term" value="F:CP2 mannose-ethanolamine phosphotransferase activity"/>
    <property type="evidence" value="ECO:0007669"/>
    <property type="project" value="TreeGrafter"/>
</dbReference>
<keyword evidence="5" id="KW-0808">Transferase</keyword>
<dbReference type="AlphaFoldDB" id="A0A8J6HKH7"/>
<evidence type="ECO:0000256" key="2">
    <source>
        <dbReference type="ARBA" id="ARBA00004687"/>
    </source>
</evidence>
<keyword evidence="4" id="KW-0337">GPI-anchor biosynthesis</keyword>